<dbReference type="RefSeq" id="WP_191086836.1">
    <property type="nucleotide sequence ID" value="NZ_CP061723.1"/>
</dbReference>
<keyword evidence="2" id="KW-0540">Nuclease</keyword>
<dbReference type="GO" id="GO:0004519">
    <property type="term" value="F:endonuclease activity"/>
    <property type="evidence" value="ECO:0007669"/>
    <property type="project" value="UniProtKB-KW"/>
</dbReference>
<organism evidence="2 3">
    <name type="scientific">Pseudomonas putida</name>
    <name type="common">Arthrobacter siderocapsulatus</name>
    <dbReference type="NCBI Taxonomy" id="303"/>
    <lineage>
        <taxon>Bacteria</taxon>
        <taxon>Pseudomonadati</taxon>
        <taxon>Pseudomonadota</taxon>
        <taxon>Gammaproteobacteria</taxon>
        <taxon>Pseudomonadales</taxon>
        <taxon>Pseudomonadaceae</taxon>
        <taxon>Pseudomonas</taxon>
    </lineage>
</organism>
<accession>A0ABD7BAV3</accession>
<name>A0ABD7BAV3_PSEPU</name>
<feature type="domain" description="HNH endonuclease 5" evidence="1">
    <location>
        <begin position="4"/>
        <end position="56"/>
    </location>
</feature>
<protein>
    <submittedName>
        <fullName evidence="2">HNH endonuclease</fullName>
    </submittedName>
</protein>
<evidence type="ECO:0000313" key="2">
    <source>
        <dbReference type="EMBL" id="QOC96616.1"/>
    </source>
</evidence>
<proteinExistence type="predicted"/>
<dbReference type="EMBL" id="CP061723">
    <property type="protein sequence ID" value="QOC96616.1"/>
    <property type="molecule type" value="Genomic_DNA"/>
</dbReference>
<keyword evidence="2" id="KW-0255">Endonuclease</keyword>
<reference evidence="2 3" key="1">
    <citation type="submission" date="2020-09" db="EMBL/GenBank/DDBJ databases">
        <title>Co-existence of a novel multidrug-resistance efflux pump with carbapenem resistance gene blaVIM-2 in one megaplasmid in Pseudomonas putida.</title>
        <authorList>
            <person name="Peng K."/>
            <person name="Li R."/>
        </authorList>
    </citation>
    <scope>NUCLEOTIDE SEQUENCE [LARGE SCALE GENOMIC DNA]</scope>
    <source>
        <strain evidence="2 3">ZXPA-20</strain>
    </source>
</reference>
<dbReference type="Pfam" id="PF14279">
    <property type="entry name" value="HNH_5"/>
    <property type="match status" value="1"/>
</dbReference>
<sequence length="379" mass="41398">MKECVLCDSSLSDANDSEEHIVINAIGGRYKVSGVLCVKCNNGAGQAWDSALAKDLQSLGLLIGVERERGVLPSLAIENLDGDQLLLHADGSMSPARVKFTETPDGAGAVKIELVARTPEEARKILKGVKKKYPQFDLESAIAQADLQSRYSRSPLSFSMEFGGALSGRSLVKSVLCFAVVNGVAAKDCTNARQYLLEAGAEACFGYWYESDLILRRPEGVPLHCVAVSNQGTDGQLLGYIEFFGVRRMVVCLAESYSGAPVHASYCIDPRSSQRIVIEFDLGLNRADIHASYNYERIPDGSIERAFDSILRGAVKRSAIRARDQAIDRAVQHAFSNLGVDEGAILTDQDVEKLSGLLVQELTPYLMHVLGNRRRRDER</sequence>
<keyword evidence="2" id="KW-0378">Hydrolase</keyword>
<evidence type="ECO:0000259" key="1">
    <source>
        <dbReference type="Pfam" id="PF14279"/>
    </source>
</evidence>
<evidence type="ECO:0000313" key="3">
    <source>
        <dbReference type="Proteomes" id="UP000516786"/>
    </source>
</evidence>
<dbReference type="AlphaFoldDB" id="A0ABD7BAV3"/>
<dbReference type="Proteomes" id="UP000516786">
    <property type="component" value="Chromosome"/>
</dbReference>
<dbReference type="InterPro" id="IPR029471">
    <property type="entry name" value="HNH_5"/>
</dbReference>
<gene>
    <name evidence="2" type="ORF">ID616_21425</name>
</gene>